<name>A0ABN7NYC7_TIMPD</name>
<organism evidence="1 2">
    <name type="scientific">Timema podura</name>
    <name type="common">Walking stick</name>
    <dbReference type="NCBI Taxonomy" id="61482"/>
    <lineage>
        <taxon>Eukaryota</taxon>
        <taxon>Metazoa</taxon>
        <taxon>Ecdysozoa</taxon>
        <taxon>Arthropoda</taxon>
        <taxon>Hexapoda</taxon>
        <taxon>Insecta</taxon>
        <taxon>Pterygota</taxon>
        <taxon>Neoptera</taxon>
        <taxon>Polyneoptera</taxon>
        <taxon>Phasmatodea</taxon>
        <taxon>Timematodea</taxon>
        <taxon>Timematoidea</taxon>
        <taxon>Timematidae</taxon>
        <taxon>Timema</taxon>
    </lineage>
</organism>
<gene>
    <name evidence="1" type="ORF">TPAB3V08_LOCUS7682</name>
</gene>
<dbReference type="EMBL" id="CAJPIN010013341">
    <property type="protein sequence ID" value="CAG2060726.1"/>
    <property type="molecule type" value="Genomic_DNA"/>
</dbReference>
<dbReference type="Proteomes" id="UP001153148">
    <property type="component" value="Unassembled WGS sequence"/>
</dbReference>
<protein>
    <submittedName>
        <fullName evidence="1">Uncharacterized protein</fullName>
    </submittedName>
</protein>
<proteinExistence type="predicted"/>
<evidence type="ECO:0000313" key="1">
    <source>
        <dbReference type="EMBL" id="CAG2060726.1"/>
    </source>
</evidence>
<keyword evidence="2" id="KW-1185">Reference proteome</keyword>
<evidence type="ECO:0000313" key="2">
    <source>
        <dbReference type="Proteomes" id="UP001153148"/>
    </source>
</evidence>
<sequence>MESCDILLVNEETVKLIKTEPQSNEYNMSEKYEDYNLADDHFNCTIKNESQHFQTSDVEMKSPWDGFLPIKEQIKDESNASDYVDEIVKTEMKFLDDSQEINDFTSYHYTPENNAKVFKL</sequence>
<accession>A0ABN7NYC7</accession>
<comment type="caution">
    <text evidence="1">The sequence shown here is derived from an EMBL/GenBank/DDBJ whole genome shotgun (WGS) entry which is preliminary data.</text>
</comment>
<reference evidence="1" key="1">
    <citation type="submission" date="2021-03" db="EMBL/GenBank/DDBJ databases">
        <authorList>
            <person name="Tran Van P."/>
        </authorList>
    </citation>
    <scope>NUCLEOTIDE SEQUENCE</scope>
</reference>